<feature type="signal peptide" evidence="3">
    <location>
        <begin position="1"/>
        <end position="27"/>
    </location>
</feature>
<dbReference type="CDD" id="cd04458">
    <property type="entry name" value="CSP_CDS"/>
    <property type="match status" value="1"/>
</dbReference>
<keyword evidence="6" id="KW-1185">Reference proteome</keyword>
<name>A0A8S4PIU7_OWEFU</name>
<proteinExistence type="predicted"/>
<evidence type="ECO:0000313" key="5">
    <source>
        <dbReference type="EMBL" id="CAH1793309.1"/>
    </source>
</evidence>
<dbReference type="PRINTS" id="PR00050">
    <property type="entry name" value="COLDSHOCK"/>
</dbReference>
<dbReference type="GO" id="GO:0003676">
    <property type="term" value="F:nucleic acid binding"/>
    <property type="evidence" value="ECO:0007669"/>
    <property type="project" value="InterPro"/>
</dbReference>
<accession>A0A8S4PIU7</accession>
<dbReference type="EMBL" id="CAIIXF020000009">
    <property type="protein sequence ID" value="CAH1793309.1"/>
    <property type="molecule type" value="Genomic_DNA"/>
</dbReference>
<keyword evidence="2" id="KW-0963">Cytoplasm</keyword>
<dbReference type="InterPro" id="IPR002059">
    <property type="entry name" value="CSP_DNA-bd"/>
</dbReference>
<dbReference type="InterPro" id="IPR011129">
    <property type="entry name" value="CSD"/>
</dbReference>
<reference evidence="5" key="1">
    <citation type="submission" date="2022-03" db="EMBL/GenBank/DDBJ databases">
        <authorList>
            <person name="Martin C."/>
        </authorList>
    </citation>
    <scope>NUCLEOTIDE SEQUENCE</scope>
</reference>
<dbReference type="AlphaFoldDB" id="A0A8S4PIU7"/>
<dbReference type="PANTHER" id="PTHR11544">
    <property type="entry name" value="COLD SHOCK DOMAIN CONTAINING PROTEINS"/>
    <property type="match status" value="1"/>
</dbReference>
<dbReference type="InterPro" id="IPR012340">
    <property type="entry name" value="NA-bd_OB-fold"/>
</dbReference>
<dbReference type="PROSITE" id="PS00352">
    <property type="entry name" value="CSD_1"/>
    <property type="match status" value="1"/>
</dbReference>
<evidence type="ECO:0000256" key="1">
    <source>
        <dbReference type="ARBA" id="ARBA00004496"/>
    </source>
</evidence>
<sequence length="125" mass="13761">MKLMKHPFVISLVAAVVIVSCARHGEAQPNEATEDVLLSLLTRMLLDREQESLHTRASMTGTVKWFNEAKGYGFIAPDDKSADVFVHYTAIQVSGFRTLSEGQRVSFEVENGPKGRSASNIVPLI</sequence>
<gene>
    <name evidence="5" type="ORF">OFUS_LOCUS18174</name>
</gene>
<dbReference type="PROSITE" id="PS51257">
    <property type="entry name" value="PROKAR_LIPOPROTEIN"/>
    <property type="match status" value="1"/>
</dbReference>
<dbReference type="FunFam" id="2.40.50.140:FF:000006">
    <property type="entry name" value="Cold shock protein CspC"/>
    <property type="match status" value="1"/>
</dbReference>
<feature type="domain" description="CSD" evidence="4">
    <location>
        <begin position="58"/>
        <end position="123"/>
    </location>
</feature>
<comment type="subcellular location">
    <subcellularLocation>
        <location evidence="1">Cytoplasm</location>
    </subcellularLocation>
</comment>
<keyword evidence="3" id="KW-0732">Signal</keyword>
<dbReference type="PROSITE" id="PS51857">
    <property type="entry name" value="CSD_2"/>
    <property type="match status" value="1"/>
</dbReference>
<dbReference type="OrthoDB" id="422005at2759"/>
<comment type="caution">
    <text evidence="5">The sequence shown here is derived from an EMBL/GenBank/DDBJ whole genome shotgun (WGS) entry which is preliminary data.</text>
</comment>
<dbReference type="Gene3D" id="2.40.50.140">
    <property type="entry name" value="Nucleic acid-binding proteins"/>
    <property type="match status" value="1"/>
</dbReference>
<evidence type="ECO:0000313" key="6">
    <source>
        <dbReference type="Proteomes" id="UP000749559"/>
    </source>
</evidence>
<evidence type="ECO:0000256" key="3">
    <source>
        <dbReference type="SAM" id="SignalP"/>
    </source>
</evidence>
<evidence type="ECO:0000256" key="2">
    <source>
        <dbReference type="ARBA" id="ARBA00022490"/>
    </source>
</evidence>
<dbReference type="SMART" id="SM00357">
    <property type="entry name" value="CSP"/>
    <property type="match status" value="1"/>
</dbReference>
<dbReference type="Proteomes" id="UP000749559">
    <property type="component" value="Unassembled WGS sequence"/>
</dbReference>
<protein>
    <recommendedName>
        <fullName evidence="4">CSD domain-containing protein</fullName>
    </recommendedName>
</protein>
<dbReference type="InterPro" id="IPR050181">
    <property type="entry name" value="Cold_shock_domain"/>
</dbReference>
<evidence type="ECO:0000259" key="4">
    <source>
        <dbReference type="PROSITE" id="PS51857"/>
    </source>
</evidence>
<organism evidence="5 6">
    <name type="scientific">Owenia fusiformis</name>
    <name type="common">Polychaete worm</name>
    <dbReference type="NCBI Taxonomy" id="6347"/>
    <lineage>
        <taxon>Eukaryota</taxon>
        <taxon>Metazoa</taxon>
        <taxon>Spiralia</taxon>
        <taxon>Lophotrochozoa</taxon>
        <taxon>Annelida</taxon>
        <taxon>Polychaeta</taxon>
        <taxon>Sedentaria</taxon>
        <taxon>Canalipalpata</taxon>
        <taxon>Sabellida</taxon>
        <taxon>Oweniida</taxon>
        <taxon>Oweniidae</taxon>
        <taxon>Owenia</taxon>
    </lineage>
</organism>
<dbReference type="GO" id="GO:0005737">
    <property type="term" value="C:cytoplasm"/>
    <property type="evidence" value="ECO:0007669"/>
    <property type="project" value="UniProtKB-SubCell"/>
</dbReference>
<dbReference type="Pfam" id="PF00313">
    <property type="entry name" value="CSD"/>
    <property type="match status" value="1"/>
</dbReference>
<dbReference type="InterPro" id="IPR019844">
    <property type="entry name" value="CSD_CS"/>
</dbReference>
<feature type="chain" id="PRO_5035948177" description="CSD domain-containing protein" evidence="3">
    <location>
        <begin position="28"/>
        <end position="125"/>
    </location>
</feature>
<dbReference type="SUPFAM" id="SSF50249">
    <property type="entry name" value="Nucleic acid-binding proteins"/>
    <property type="match status" value="1"/>
</dbReference>